<name>A0A937RMD4_9ACTN</name>
<organism evidence="3 4">
    <name type="scientific">Frankia nepalensis</name>
    <dbReference type="NCBI Taxonomy" id="1836974"/>
    <lineage>
        <taxon>Bacteria</taxon>
        <taxon>Bacillati</taxon>
        <taxon>Actinomycetota</taxon>
        <taxon>Actinomycetes</taxon>
        <taxon>Frankiales</taxon>
        <taxon>Frankiaceae</taxon>
        <taxon>Frankia</taxon>
    </lineage>
</organism>
<feature type="compositionally biased region" description="Low complexity" evidence="1">
    <location>
        <begin position="15"/>
        <end position="26"/>
    </location>
</feature>
<evidence type="ECO:0008006" key="5">
    <source>
        <dbReference type="Google" id="ProtNLM"/>
    </source>
</evidence>
<keyword evidence="2" id="KW-0812">Transmembrane</keyword>
<feature type="region of interest" description="Disordered" evidence="1">
    <location>
        <begin position="230"/>
        <end position="249"/>
    </location>
</feature>
<dbReference type="AlphaFoldDB" id="A0A937RMD4"/>
<evidence type="ECO:0000256" key="1">
    <source>
        <dbReference type="SAM" id="MobiDB-lite"/>
    </source>
</evidence>
<dbReference type="EMBL" id="JAEACQ010000355">
    <property type="protein sequence ID" value="MBL7632885.1"/>
    <property type="molecule type" value="Genomic_DNA"/>
</dbReference>
<proteinExistence type="predicted"/>
<keyword evidence="2" id="KW-0472">Membrane</keyword>
<feature type="transmembrane region" description="Helical" evidence="2">
    <location>
        <begin position="179"/>
        <end position="196"/>
    </location>
</feature>
<feature type="region of interest" description="Disordered" evidence="1">
    <location>
        <begin position="1"/>
        <end position="26"/>
    </location>
</feature>
<evidence type="ECO:0000256" key="2">
    <source>
        <dbReference type="SAM" id="Phobius"/>
    </source>
</evidence>
<evidence type="ECO:0000313" key="4">
    <source>
        <dbReference type="Proteomes" id="UP000604475"/>
    </source>
</evidence>
<protein>
    <recommendedName>
        <fullName evidence="5">DUF998 domain-containing protein</fullName>
    </recommendedName>
</protein>
<gene>
    <name evidence="3" type="ORF">I7412_38175</name>
</gene>
<comment type="caution">
    <text evidence="3">The sequence shown here is derived from an EMBL/GenBank/DDBJ whole genome shotgun (WGS) entry which is preliminary data.</text>
</comment>
<feature type="transmembrane region" description="Helical" evidence="2">
    <location>
        <begin position="141"/>
        <end position="167"/>
    </location>
</feature>
<keyword evidence="2" id="KW-1133">Transmembrane helix</keyword>
<evidence type="ECO:0000313" key="3">
    <source>
        <dbReference type="EMBL" id="MBL7632885.1"/>
    </source>
</evidence>
<accession>A0A937RMD4</accession>
<keyword evidence="4" id="KW-1185">Reference proteome</keyword>
<feature type="transmembrane region" description="Helical" evidence="2">
    <location>
        <begin position="32"/>
        <end position="54"/>
    </location>
</feature>
<feature type="transmembrane region" description="Helical" evidence="2">
    <location>
        <begin position="74"/>
        <end position="96"/>
    </location>
</feature>
<reference evidence="3" key="1">
    <citation type="submission" date="2020-12" db="EMBL/GenBank/DDBJ databases">
        <title>Genomic characterization of non-nitrogen-fixing Frankia strains.</title>
        <authorList>
            <person name="Carlos-Shanley C."/>
            <person name="Guerra T."/>
            <person name="Hahn D."/>
        </authorList>
    </citation>
    <scope>NUCLEOTIDE SEQUENCE</scope>
    <source>
        <strain evidence="3">CN6</strain>
    </source>
</reference>
<feature type="transmembrane region" description="Helical" evidence="2">
    <location>
        <begin position="108"/>
        <end position="129"/>
    </location>
</feature>
<sequence length="284" mass="27868">MAATNDLRMTNSGRAAAGGPATGPTGPSVRRLAAVGLAGAAATVVDAVVVQAVVLPGTDVSSKMFSYPFSSGALVVVSLVNALLHALVLVGVLGFVRGGATGAGRAARVGAGLALGGLGVLTAAEFASIPVRGDGVDDAGATTVILTFATATVLSVAGYILLAVASARAGRWTGWRRRAPLVAAVASVAVLGMSFSPTVLPAGVAVWSLGLLVLCAATYSDPVPVAPAPATRGAAPEVRLPGRPAARPAGESWSTSIACVPVASRALSALRASVWLQTGLDSGS</sequence>
<dbReference type="RefSeq" id="WP_203000338.1">
    <property type="nucleotide sequence ID" value="NZ_JADWYU010000187.1"/>
</dbReference>
<dbReference type="Proteomes" id="UP000604475">
    <property type="component" value="Unassembled WGS sequence"/>
</dbReference>